<dbReference type="EMBL" id="SIRL01000003">
    <property type="protein sequence ID" value="TBN51370.1"/>
    <property type="molecule type" value="Genomic_DNA"/>
</dbReference>
<accession>A0A238VWP2</accession>
<feature type="transmembrane region" description="Helical" evidence="1">
    <location>
        <begin position="43"/>
        <end position="60"/>
    </location>
</feature>
<keyword evidence="1" id="KW-0472">Membrane</keyword>
<gene>
    <name evidence="3" type="ORF">EYF88_06095</name>
    <name evidence="2" type="ORF">SAMN06265378_103127</name>
</gene>
<evidence type="ECO:0000313" key="2">
    <source>
        <dbReference type="EMBL" id="SNR38720.1"/>
    </source>
</evidence>
<keyword evidence="5" id="KW-1185">Reference proteome</keyword>
<sequence length="92" mass="9869">MDTAHSDRRRWRARRWGAIGALLLAPVLGMAVSDQVAWGPADFLLAGLLLAGGNLLYEGLSRRRPTLQRRLIAGAIGLAVLVLWAQGAVGIL</sequence>
<evidence type="ECO:0000256" key="1">
    <source>
        <dbReference type="SAM" id="Phobius"/>
    </source>
</evidence>
<keyword evidence="1" id="KW-1133">Transmembrane helix</keyword>
<reference evidence="4" key="2">
    <citation type="submission" date="2017-06" db="EMBL/GenBank/DDBJ databases">
        <authorList>
            <person name="Varghese N."/>
            <person name="Submissions S."/>
        </authorList>
    </citation>
    <scope>NUCLEOTIDE SEQUENCE [LARGE SCALE GENOMIC DNA]</scope>
    <source>
        <strain evidence="4">DSM 26170</strain>
    </source>
</reference>
<keyword evidence="1" id="KW-0812">Transmembrane</keyword>
<dbReference type="Proteomes" id="UP000292859">
    <property type="component" value="Unassembled WGS sequence"/>
</dbReference>
<dbReference type="AlphaFoldDB" id="A0A238VWP2"/>
<reference evidence="3 5" key="3">
    <citation type="submission" date="2019-02" db="EMBL/GenBank/DDBJ databases">
        <authorList>
            <person name="Zhang G."/>
        </authorList>
    </citation>
    <scope>NUCLEOTIDE SEQUENCE [LARGE SCALE GENOMIC DNA]</scope>
    <source>
        <strain evidence="3 5">CMB17</strain>
    </source>
</reference>
<proteinExistence type="predicted"/>
<organism evidence="2 4">
    <name type="scientific">Paracoccus sediminis</name>
    <dbReference type="NCBI Taxonomy" id="1214787"/>
    <lineage>
        <taxon>Bacteria</taxon>
        <taxon>Pseudomonadati</taxon>
        <taxon>Pseudomonadota</taxon>
        <taxon>Alphaproteobacteria</taxon>
        <taxon>Rhodobacterales</taxon>
        <taxon>Paracoccaceae</taxon>
        <taxon>Paracoccus</taxon>
    </lineage>
</organism>
<name>A0A238VWP2_9RHOB</name>
<dbReference type="EMBL" id="FZNM01000003">
    <property type="protein sequence ID" value="SNR38720.1"/>
    <property type="molecule type" value="Genomic_DNA"/>
</dbReference>
<dbReference type="RefSeq" id="WP_089387294.1">
    <property type="nucleotide sequence ID" value="NZ_FZNM01000003.1"/>
</dbReference>
<protein>
    <submittedName>
        <fullName evidence="2">Uncharacterized protein</fullName>
    </submittedName>
</protein>
<evidence type="ECO:0000313" key="5">
    <source>
        <dbReference type="Proteomes" id="UP000292859"/>
    </source>
</evidence>
<evidence type="ECO:0000313" key="4">
    <source>
        <dbReference type="Proteomes" id="UP000198409"/>
    </source>
</evidence>
<reference evidence="2" key="1">
    <citation type="submission" date="2017-06" db="EMBL/GenBank/DDBJ databases">
        <authorList>
            <person name="Kim H.J."/>
            <person name="Triplett B.A."/>
        </authorList>
    </citation>
    <scope>NUCLEOTIDE SEQUENCE [LARGE SCALE GENOMIC DNA]</scope>
    <source>
        <strain evidence="2">DSM 26170</strain>
    </source>
</reference>
<dbReference type="Proteomes" id="UP000198409">
    <property type="component" value="Unassembled WGS sequence"/>
</dbReference>
<feature type="transmembrane region" description="Helical" evidence="1">
    <location>
        <begin position="72"/>
        <end position="91"/>
    </location>
</feature>
<evidence type="ECO:0000313" key="3">
    <source>
        <dbReference type="EMBL" id="TBN51370.1"/>
    </source>
</evidence>